<dbReference type="InterPro" id="IPR011642">
    <property type="entry name" value="Gate_dom"/>
</dbReference>
<feature type="transmembrane region" description="Helical" evidence="7">
    <location>
        <begin position="205"/>
        <end position="227"/>
    </location>
</feature>
<dbReference type="KEGG" id="cyn:Cyan7425_1353"/>
<protein>
    <recommendedName>
        <fullName evidence="7">Nucleoside permease</fullName>
    </recommendedName>
</protein>
<dbReference type="Pfam" id="PF07670">
    <property type="entry name" value="Gate"/>
    <property type="match status" value="1"/>
</dbReference>
<name>B8HNJ6_CYAP4</name>
<dbReference type="InterPro" id="IPR018270">
    <property type="entry name" value="C_nuclsd_transpt_met_bac"/>
</dbReference>
<sequence length="459" mass="49268">MAELVKIKISNPNFGLTKNCSQEHLSKERFKVIFEGRLSLSYMDRVVSLLGLFVFVGIAYLLSVDRTAIRWRTLLWGIALQFGVGVVILRLPGGYAVFKFIGDRVGDFLNFSDAGARFVFGDSFQDHLIAFKVMPTIIFFCSFITILYYYGILQRVVRWIAALMVRSMGTSGGESLSCAANIFVGPVEAPLLIKPYVKDMTQSELHAVMTGGFATIAGGVMAAYISFGISAEHLIAASVMSAPAALAISKVMYPETEKSLTVGTNINTEVEQPYINLIDAVTSGASEGMKLVLNIIAMLIAFLALVAAFNSLLGWVGGLIGLPQLSLEWLFSLVLAPVAWLMGVPWADARQVAILLGKKTILNEFIAYLDLRTLAQNAQTIAAGKAAPGSLPTISERSQIISTYALCGFSSISAIGIQIGGIGAIAPERQHDLARLGVRAMIGGSLACFMTACVAGILL</sequence>
<comment type="subcellular location">
    <subcellularLocation>
        <location evidence="1">Cell membrane</location>
        <topology evidence="1">Multi-pass membrane protein</topology>
    </subcellularLocation>
</comment>
<accession>B8HNJ6</accession>
<dbReference type="NCBIfam" id="TIGR00804">
    <property type="entry name" value="nupC"/>
    <property type="match status" value="1"/>
</dbReference>
<dbReference type="Pfam" id="PF01773">
    <property type="entry name" value="Nucleos_tra2_N"/>
    <property type="match status" value="1"/>
</dbReference>
<evidence type="ECO:0000259" key="8">
    <source>
        <dbReference type="Pfam" id="PF01773"/>
    </source>
</evidence>
<feature type="domain" description="Concentrative nucleoside transporter C-terminal" evidence="9">
    <location>
        <begin position="233"/>
        <end position="456"/>
    </location>
</feature>
<feature type="transmembrane region" description="Helical" evidence="7">
    <location>
        <begin position="291"/>
        <end position="309"/>
    </location>
</feature>
<feature type="transmembrane region" description="Helical" evidence="7">
    <location>
        <begin position="74"/>
        <end position="98"/>
    </location>
</feature>
<keyword evidence="3" id="KW-1003">Cell membrane</keyword>
<dbReference type="InterPro" id="IPR008276">
    <property type="entry name" value="C_nuclsd_transpt"/>
</dbReference>
<dbReference type="AlphaFoldDB" id="B8HNJ6"/>
<feature type="transmembrane region" description="Helical" evidence="7">
    <location>
        <begin position="404"/>
        <end position="426"/>
    </location>
</feature>
<keyword evidence="7" id="KW-0813">Transport</keyword>
<keyword evidence="5 7" id="KW-1133">Transmembrane helix</keyword>
<dbReference type="EMBL" id="CP001344">
    <property type="protein sequence ID" value="ACL43727.1"/>
    <property type="molecule type" value="Genomic_DNA"/>
</dbReference>
<feature type="domain" description="Concentrative nucleoside transporter N-terminal" evidence="8">
    <location>
        <begin position="50"/>
        <end position="122"/>
    </location>
</feature>
<evidence type="ECO:0000256" key="5">
    <source>
        <dbReference type="ARBA" id="ARBA00022989"/>
    </source>
</evidence>
<keyword evidence="4 7" id="KW-0812">Transmembrane</keyword>
<organism evidence="11">
    <name type="scientific">Cyanothece sp. (strain PCC 7425 / ATCC 29141)</name>
    <dbReference type="NCBI Taxonomy" id="395961"/>
    <lineage>
        <taxon>Bacteria</taxon>
        <taxon>Bacillati</taxon>
        <taxon>Cyanobacteriota</taxon>
        <taxon>Cyanophyceae</taxon>
        <taxon>Gomontiellales</taxon>
        <taxon>Cyanothecaceae</taxon>
        <taxon>Cyanothece</taxon>
    </lineage>
</organism>
<dbReference type="PANTHER" id="PTHR10590:SF4">
    <property type="entry name" value="SOLUTE CARRIER FAMILY 28 MEMBER 3"/>
    <property type="match status" value="1"/>
</dbReference>
<dbReference type="STRING" id="395961.Cyan7425_1353"/>
<dbReference type="GO" id="GO:0005415">
    <property type="term" value="F:nucleoside:sodium symporter activity"/>
    <property type="evidence" value="ECO:0007669"/>
    <property type="project" value="TreeGrafter"/>
</dbReference>
<dbReference type="InterPro" id="IPR002668">
    <property type="entry name" value="CNT_N_dom"/>
</dbReference>
<dbReference type="GO" id="GO:0005886">
    <property type="term" value="C:plasma membrane"/>
    <property type="evidence" value="ECO:0007669"/>
    <property type="project" value="UniProtKB-SubCell"/>
</dbReference>
<dbReference type="eggNOG" id="COG1972">
    <property type="taxonomic scope" value="Bacteria"/>
</dbReference>
<evidence type="ECO:0000313" key="11">
    <source>
        <dbReference type="EMBL" id="ACL43727.1"/>
    </source>
</evidence>
<dbReference type="InterPro" id="IPR011657">
    <property type="entry name" value="CNT_C_dom"/>
</dbReference>
<evidence type="ECO:0000256" key="2">
    <source>
        <dbReference type="ARBA" id="ARBA00009033"/>
    </source>
</evidence>
<feature type="transmembrane region" description="Helical" evidence="7">
    <location>
        <begin position="129"/>
        <end position="150"/>
    </location>
</feature>
<dbReference type="Pfam" id="PF07662">
    <property type="entry name" value="Nucleos_tra2_C"/>
    <property type="match status" value="1"/>
</dbReference>
<evidence type="ECO:0000256" key="6">
    <source>
        <dbReference type="ARBA" id="ARBA00023136"/>
    </source>
</evidence>
<dbReference type="HOGENOM" id="CLU_016813_4_2_3"/>
<evidence type="ECO:0000256" key="7">
    <source>
        <dbReference type="RuleBase" id="RU362018"/>
    </source>
</evidence>
<evidence type="ECO:0000256" key="1">
    <source>
        <dbReference type="ARBA" id="ARBA00004651"/>
    </source>
</evidence>
<comment type="similarity">
    <text evidence="2 7">Belongs to the concentrative nucleoside transporter (CNT) (TC 2.A.41) family.</text>
</comment>
<feature type="domain" description="Nucleoside transporter/FeoB GTPase Gate" evidence="10">
    <location>
        <begin position="130"/>
        <end position="228"/>
    </location>
</feature>
<evidence type="ECO:0000259" key="9">
    <source>
        <dbReference type="Pfam" id="PF07662"/>
    </source>
</evidence>
<proteinExistence type="inferred from homology"/>
<reference evidence="11" key="1">
    <citation type="submission" date="2009-01" db="EMBL/GenBank/DDBJ databases">
        <title>Complete sequence of chromosome Cyanothece sp. PCC 7425.</title>
        <authorList>
            <consortium name="US DOE Joint Genome Institute"/>
            <person name="Lucas S."/>
            <person name="Copeland A."/>
            <person name="Lapidus A."/>
            <person name="Glavina del Rio T."/>
            <person name="Dalin E."/>
            <person name="Tice H."/>
            <person name="Bruce D."/>
            <person name="Goodwin L."/>
            <person name="Pitluck S."/>
            <person name="Sims D."/>
            <person name="Meineke L."/>
            <person name="Brettin T."/>
            <person name="Detter J.C."/>
            <person name="Han C."/>
            <person name="Larimer F."/>
            <person name="Land M."/>
            <person name="Hauser L."/>
            <person name="Kyrpides N."/>
            <person name="Ovchinnikova G."/>
            <person name="Liberton M."/>
            <person name="Stoeckel J."/>
            <person name="Banerjee A."/>
            <person name="Singh A."/>
            <person name="Page L."/>
            <person name="Sato H."/>
            <person name="Zhao L."/>
            <person name="Sherman L."/>
            <person name="Pakrasi H."/>
            <person name="Richardson P."/>
        </authorList>
    </citation>
    <scope>NUCLEOTIDE SEQUENCE</scope>
    <source>
        <strain evidence="11">PCC 7425</strain>
    </source>
</reference>
<feature type="transmembrane region" description="Helical" evidence="7">
    <location>
        <begin position="329"/>
        <end position="349"/>
    </location>
</feature>
<feature type="transmembrane region" description="Helical" evidence="7">
    <location>
        <begin position="46"/>
        <end position="62"/>
    </location>
</feature>
<keyword evidence="6 7" id="KW-0472">Membrane</keyword>
<evidence type="ECO:0000259" key="10">
    <source>
        <dbReference type="Pfam" id="PF07670"/>
    </source>
</evidence>
<evidence type="ECO:0000256" key="4">
    <source>
        <dbReference type="ARBA" id="ARBA00022692"/>
    </source>
</evidence>
<evidence type="ECO:0000256" key="3">
    <source>
        <dbReference type="ARBA" id="ARBA00022475"/>
    </source>
</evidence>
<dbReference type="PANTHER" id="PTHR10590">
    <property type="entry name" value="SODIUM/NUCLEOSIDE COTRANSPORTER"/>
    <property type="match status" value="1"/>
</dbReference>
<gene>
    <name evidence="11" type="ordered locus">Cyan7425_1353</name>
</gene>
<feature type="transmembrane region" description="Helical" evidence="7">
    <location>
        <begin position="438"/>
        <end position="458"/>
    </location>
</feature>